<organism evidence="1 2">
    <name type="scientific">Pleurodeles waltl</name>
    <name type="common">Iberian ribbed newt</name>
    <dbReference type="NCBI Taxonomy" id="8319"/>
    <lineage>
        <taxon>Eukaryota</taxon>
        <taxon>Metazoa</taxon>
        <taxon>Chordata</taxon>
        <taxon>Craniata</taxon>
        <taxon>Vertebrata</taxon>
        <taxon>Euteleostomi</taxon>
        <taxon>Amphibia</taxon>
        <taxon>Batrachia</taxon>
        <taxon>Caudata</taxon>
        <taxon>Salamandroidea</taxon>
        <taxon>Salamandridae</taxon>
        <taxon>Pleurodelinae</taxon>
        <taxon>Pleurodeles</taxon>
    </lineage>
</organism>
<protein>
    <submittedName>
        <fullName evidence="1">Uncharacterized protein</fullName>
    </submittedName>
</protein>
<name>A0AAV7SSI1_PLEWA</name>
<proteinExistence type="predicted"/>
<evidence type="ECO:0000313" key="2">
    <source>
        <dbReference type="Proteomes" id="UP001066276"/>
    </source>
</evidence>
<reference evidence="1" key="1">
    <citation type="journal article" date="2022" name="bioRxiv">
        <title>Sequencing and chromosome-scale assembly of the giantPleurodeles waltlgenome.</title>
        <authorList>
            <person name="Brown T."/>
            <person name="Elewa A."/>
            <person name="Iarovenko S."/>
            <person name="Subramanian E."/>
            <person name="Araus A.J."/>
            <person name="Petzold A."/>
            <person name="Susuki M."/>
            <person name="Suzuki K.-i.T."/>
            <person name="Hayashi T."/>
            <person name="Toyoda A."/>
            <person name="Oliveira C."/>
            <person name="Osipova E."/>
            <person name="Leigh N.D."/>
            <person name="Simon A."/>
            <person name="Yun M.H."/>
        </authorList>
    </citation>
    <scope>NUCLEOTIDE SEQUENCE</scope>
    <source>
        <strain evidence="1">20211129_DDA</strain>
        <tissue evidence="1">Liver</tissue>
    </source>
</reference>
<accession>A0AAV7SSI1</accession>
<keyword evidence="2" id="KW-1185">Reference proteome</keyword>
<evidence type="ECO:0000313" key="1">
    <source>
        <dbReference type="EMBL" id="KAJ1167125.1"/>
    </source>
</evidence>
<dbReference type="AlphaFoldDB" id="A0AAV7SSI1"/>
<dbReference type="Proteomes" id="UP001066276">
    <property type="component" value="Chromosome 4_2"/>
</dbReference>
<gene>
    <name evidence="1" type="ORF">NDU88_007518</name>
</gene>
<sequence length="76" mass="8082">MASSLLCHKSKQFGPVNLERDPCSFKIVYAGSKLRTPIVHTSGASQGDKTSPKSVPALRLGHTSRDRCTAAGLVNT</sequence>
<comment type="caution">
    <text evidence="1">The sequence shown here is derived from an EMBL/GenBank/DDBJ whole genome shotgun (WGS) entry which is preliminary data.</text>
</comment>
<dbReference type="EMBL" id="JANPWB010000008">
    <property type="protein sequence ID" value="KAJ1167125.1"/>
    <property type="molecule type" value="Genomic_DNA"/>
</dbReference>